<feature type="transmembrane region" description="Helical" evidence="1">
    <location>
        <begin position="125"/>
        <end position="148"/>
    </location>
</feature>
<keyword evidence="1" id="KW-0472">Membrane</keyword>
<name>A0A081BV38_VECG1</name>
<dbReference type="HOGENOM" id="CLU_1632118_0_0_0"/>
<keyword evidence="3" id="KW-1185">Reference proteome</keyword>
<accession>A0A081BV38</accession>
<evidence type="ECO:0000313" key="2">
    <source>
        <dbReference type="EMBL" id="GAK56193.1"/>
    </source>
</evidence>
<protein>
    <submittedName>
        <fullName evidence="2">Uncharacterized protein</fullName>
    </submittedName>
</protein>
<evidence type="ECO:0000256" key="1">
    <source>
        <dbReference type="SAM" id="Phobius"/>
    </source>
</evidence>
<keyword evidence="1" id="KW-1133">Transmembrane helix</keyword>
<sequence>MPQSVKIIVILILGVAALWDGFTTVYGTAKIFGVKIVFSDAPPLTLDDQSTPERAEPTGERKFFVLFASVLFGALILGLIISSGLIFTGPNKWLKFLCGLAIAYDLLTAFIGNLDLIYYGHVVGFLGWLVLLGLTLFMSGSSVILALLSKRTRLKVLSKLAV</sequence>
<dbReference type="STRING" id="1499967.U27_03155"/>
<proteinExistence type="predicted"/>
<dbReference type="Proteomes" id="UP000030661">
    <property type="component" value="Unassembled WGS sequence"/>
</dbReference>
<dbReference type="EMBL" id="DF820464">
    <property type="protein sequence ID" value="GAK56193.1"/>
    <property type="molecule type" value="Genomic_DNA"/>
</dbReference>
<gene>
    <name evidence="2" type="ORF">U27_03155</name>
</gene>
<keyword evidence="1" id="KW-0812">Transmembrane</keyword>
<reference evidence="2" key="1">
    <citation type="journal article" date="2015" name="PeerJ">
        <title>First genomic representation of candidate bacterial phylum KSB3 points to enhanced environmental sensing as a trigger of wastewater bulking.</title>
        <authorList>
            <person name="Sekiguchi Y."/>
            <person name="Ohashi A."/>
            <person name="Parks D.H."/>
            <person name="Yamauchi T."/>
            <person name="Tyson G.W."/>
            <person name="Hugenholtz P."/>
        </authorList>
    </citation>
    <scope>NUCLEOTIDE SEQUENCE [LARGE SCALE GENOMIC DNA]</scope>
</reference>
<evidence type="ECO:0000313" key="3">
    <source>
        <dbReference type="Proteomes" id="UP000030661"/>
    </source>
</evidence>
<organism evidence="2">
    <name type="scientific">Vecturithrix granuli</name>
    <dbReference type="NCBI Taxonomy" id="1499967"/>
    <lineage>
        <taxon>Bacteria</taxon>
        <taxon>Candidatus Moduliflexota</taxon>
        <taxon>Candidatus Vecturitrichia</taxon>
        <taxon>Candidatus Vecturitrichales</taxon>
        <taxon>Candidatus Vecturitrichaceae</taxon>
        <taxon>Candidatus Vecturithrix</taxon>
    </lineage>
</organism>
<feature type="transmembrane region" description="Helical" evidence="1">
    <location>
        <begin position="63"/>
        <end position="87"/>
    </location>
</feature>
<dbReference type="AlphaFoldDB" id="A0A081BV38"/>
<feature type="transmembrane region" description="Helical" evidence="1">
    <location>
        <begin position="94"/>
        <end position="119"/>
    </location>
</feature>